<dbReference type="PATRIC" id="fig|317.174.peg.6224"/>
<dbReference type="EMBL" id="JPQT01000174">
    <property type="protein sequence ID" value="KFE44154.1"/>
    <property type="molecule type" value="Genomic_DNA"/>
</dbReference>
<accession>A0A085ULU1</accession>
<proteinExistence type="predicted"/>
<dbReference type="InterPro" id="IPR018759">
    <property type="entry name" value="BBP2_2"/>
</dbReference>
<reference evidence="2 3" key="1">
    <citation type="submission" date="2014-07" db="EMBL/GenBank/DDBJ databases">
        <title>Draft Genome Sequences of Environmental Pseudomonas syringae strains.</title>
        <authorList>
            <person name="Baltrus D.A."/>
            <person name="Berge O."/>
            <person name="Morris C."/>
        </authorList>
    </citation>
    <scope>NUCLEOTIDE SEQUENCE [LARGE SCALE GENOMIC DNA]</scope>
    <source>
        <strain evidence="2 3">CEB003</strain>
    </source>
</reference>
<feature type="chain" id="PRO_5001798294" description="Outer membrane beta-barrel protein" evidence="1">
    <location>
        <begin position="24"/>
        <end position="386"/>
    </location>
</feature>
<keyword evidence="1" id="KW-0732">Signal</keyword>
<comment type="caution">
    <text evidence="2">The sequence shown here is derived from an EMBL/GenBank/DDBJ whole genome shotgun (WGS) entry which is preliminary data.</text>
</comment>
<dbReference type="Proteomes" id="UP000028643">
    <property type="component" value="Unassembled WGS sequence"/>
</dbReference>
<gene>
    <name evidence="2" type="ORF">IV02_30530</name>
</gene>
<evidence type="ECO:0008006" key="4">
    <source>
        <dbReference type="Google" id="ProtNLM"/>
    </source>
</evidence>
<dbReference type="Pfam" id="PF10082">
    <property type="entry name" value="BBP2_2"/>
    <property type="match status" value="1"/>
</dbReference>
<name>A0A085ULU1_PSESX</name>
<evidence type="ECO:0000256" key="1">
    <source>
        <dbReference type="SAM" id="SignalP"/>
    </source>
</evidence>
<evidence type="ECO:0000313" key="3">
    <source>
        <dbReference type="Proteomes" id="UP000028643"/>
    </source>
</evidence>
<protein>
    <recommendedName>
        <fullName evidence="4">Outer membrane beta-barrel protein</fullName>
    </recommendedName>
</protein>
<evidence type="ECO:0000313" key="2">
    <source>
        <dbReference type="EMBL" id="KFE44154.1"/>
    </source>
</evidence>
<sequence length="386" mass="44380">MQMNRQNWLALLVLSPFPMSAMAGKPQSVEVGGFEFTPTLKIGERYDDNFRTLHNGTLSSWITSLRPTFLLEAQTRKSAYQLEYAVDSETFHDHADANHVDQKIALRSVLEFDSRNRLKWELGYKRAEETADTADPLENDKYTRKNALLGYSFGTQSGMNQIDVSAEYEELRYRNSGDLNKDEEHDTRAYVATWYHRLGGRTRGLFELRHSDYDYVMPGSLRNSTGSAALIGFTRDVTAKTSGSLRVGYERKDFDSGAVSDRSSPTWEVGLAWKPRTYSTFELNMRKAFDEGDDGASTVHTTSTRLSWTHKWSGWISSRLDYRHAEREYLGLSRDDTLDDYGASLIYAVNRWADISLGYRRWHNDSNVSDERYTRNVYLLNFDLSL</sequence>
<organism evidence="2 3">
    <name type="scientific">Pseudomonas syringae</name>
    <dbReference type="NCBI Taxonomy" id="317"/>
    <lineage>
        <taxon>Bacteria</taxon>
        <taxon>Pseudomonadati</taxon>
        <taxon>Pseudomonadota</taxon>
        <taxon>Gammaproteobacteria</taxon>
        <taxon>Pseudomonadales</taxon>
        <taxon>Pseudomonadaceae</taxon>
        <taxon>Pseudomonas</taxon>
    </lineage>
</organism>
<dbReference type="AlphaFoldDB" id="A0A085ULU1"/>
<feature type="signal peptide" evidence="1">
    <location>
        <begin position="1"/>
        <end position="23"/>
    </location>
</feature>